<accession>A0A1M4TJ46</accession>
<dbReference type="InterPro" id="IPR036249">
    <property type="entry name" value="Thioredoxin-like_sf"/>
</dbReference>
<organism evidence="1 2">
    <name type="scientific">Fodinibius roseus</name>
    <dbReference type="NCBI Taxonomy" id="1194090"/>
    <lineage>
        <taxon>Bacteria</taxon>
        <taxon>Pseudomonadati</taxon>
        <taxon>Balneolota</taxon>
        <taxon>Balneolia</taxon>
        <taxon>Balneolales</taxon>
        <taxon>Balneolaceae</taxon>
        <taxon>Fodinibius</taxon>
    </lineage>
</organism>
<dbReference type="EMBL" id="FQUS01000001">
    <property type="protein sequence ID" value="SHE44456.1"/>
    <property type="molecule type" value="Genomic_DNA"/>
</dbReference>
<dbReference type="AlphaFoldDB" id="A0A1M4TJ46"/>
<dbReference type="Gene3D" id="3.40.30.10">
    <property type="entry name" value="Glutaredoxin"/>
    <property type="match status" value="1"/>
</dbReference>
<name>A0A1M4TJ46_9BACT</name>
<keyword evidence="2" id="KW-1185">Reference proteome</keyword>
<dbReference type="Proteomes" id="UP000184041">
    <property type="component" value="Unassembled WGS sequence"/>
</dbReference>
<protein>
    <submittedName>
        <fullName evidence="1">Thioredoxin-like</fullName>
    </submittedName>
</protein>
<evidence type="ECO:0000313" key="2">
    <source>
        <dbReference type="Proteomes" id="UP000184041"/>
    </source>
</evidence>
<sequence length="451" mass="51278">MRKNCLPVFILIALIGWGCSSNDRKKQAVVSGHFSIVDSAGQSGNLLPVQVTITREDSVETAPDTLFHAVTDSGGVFSGVAFFPERKQYSAFISRNGQTIVRFAILLAEDDSVEISGRFPDIEQSLDISSQEHDAMRQLRNLNRGFQRIARFANAGKLRGDTLQQELSKWSNLYMDLYNENKETRAGELAVAESVRLLEGWNNPEMMNRLRKVQERDALAPLAANYGKDYLAEDQGLEAALAYLDTLSNITDGRDQKMRIRMERIGLLYDSARVETAQKDLEAFREQYAADSTAQQWAESIGYDLNYLSPGDEVPEFEFSQQGKKVSRDSLLGNPYILEVTRLANPLYQEQFDRTVVIHSIYKNYGLNVVTLPLDESQITVDAFFEERIKPWPVADARAFDREKLLEMFNVRLIPTRFLVDGNGRIVRKYVGREFQDIIKDLQMITNQDQQ</sequence>
<dbReference type="OrthoDB" id="1491101at2"/>
<dbReference type="RefSeq" id="WP_073059036.1">
    <property type="nucleotide sequence ID" value="NZ_FQUS01000001.1"/>
</dbReference>
<evidence type="ECO:0000313" key="1">
    <source>
        <dbReference type="EMBL" id="SHE44456.1"/>
    </source>
</evidence>
<proteinExistence type="predicted"/>
<dbReference type="SUPFAM" id="SSF52833">
    <property type="entry name" value="Thioredoxin-like"/>
    <property type="match status" value="1"/>
</dbReference>
<reference evidence="1 2" key="1">
    <citation type="submission" date="2016-11" db="EMBL/GenBank/DDBJ databases">
        <authorList>
            <person name="Jaros S."/>
            <person name="Januszkiewicz K."/>
            <person name="Wedrychowicz H."/>
        </authorList>
    </citation>
    <scope>NUCLEOTIDE SEQUENCE [LARGE SCALE GENOMIC DNA]</scope>
    <source>
        <strain evidence="1 2">DSM 21986</strain>
    </source>
</reference>
<dbReference type="STRING" id="1194090.SAMN05443144_101306"/>
<gene>
    <name evidence="1" type="ORF">SAMN05443144_101306</name>
</gene>